<gene>
    <name evidence="1" type="ORF">QO000_000467</name>
</gene>
<reference evidence="1" key="1">
    <citation type="submission" date="2023-07" db="EMBL/GenBank/DDBJ databases">
        <title>Genomic Encyclopedia of Type Strains, Phase IV (KMG-IV): sequencing the most valuable type-strain genomes for metagenomic binning, comparative biology and taxonomic classification.</title>
        <authorList>
            <person name="Goeker M."/>
        </authorList>
    </citation>
    <scope>NUCLEOTIDE SEQUENCE [LARGE SCALE GENOMIC DNA]</scope>
    <source>
        <strain evidence="1">JSM 076093</strain>
    </source>
</reference>
<accession>A0ABU0JWR7</accession>
<name>A0ABU0JWR7_9BACL</name>
<evidence type="ECO:0000313" key="1">
    <source>
        <dbReference type="EMBL" id="MDQ0481514.1"/>
    </source>
</evidence>
<dbReference type="Proteomes" id="UP001226720">
    <property type="component" value="Unassembled WGS sequence"/>
</dbReference>
<proteinExistence type="predicted"/>
<keyword evidence="2" id="KW-1185">Reference proteome</keyword>
<protein>
    <recommendedName>
        <fullName evidence="3">YrzI family small protein</fullName>
    </recommendedName>
</protein>
<evidence type="ECO:0008006" key="3">
    <source>
        <dbReference type="Google" id="ProtNLM"/>
    </source>
</evidence>
<dbReference type="EMBL" id="JAUSWM010000001">
    <property type="protein sequence ID" value="MDQ0481514.1"/>
    <property type="molecule type" value="Genomic_DNA"/>
</dbReference>
<organism evidence="1 2">
    <name type="scientific">Guptibacillus hwajinpoensis</name>
    <dbReference type="NCBI Taxonomy" id="208199"/>
    <lineage>
        <taxon>Bacteria</taxon>
        <taxon>Bacillati</taxon>
        <taxon>Bacillota</taxon>
        <taxon>Bacilli</taxon>
        <taxon>Bacillales</taxon>
        <taxon>Guptibacillaceae</taxon>
        <taxon>Guptibacillus</taxon>
    </lineage>
</organism>
<comment type="caution">
    <text evidence="1">The sequence shown here is derived from an EMBL/GenBank/DDBJ whole genome shotgun (WGS) entry which is preliminary data.</text>
</comment>
<dbReference type="RefSeq" id="WP_161797397.1">
    <property type="nucleotide sequence ID" value="NZ_CP119526.1"/>
</dbReference>
<evidence type="ECO:0000313" key="2">
    <source>
        <dbReference type="Proteomes" id="UP001226720"/>
    </source>
</evidence>
<sequence length="48" mass="5778">MLPFHLLIITRVKSVFRRSLSSELHQHSIHNRLAEDESKRYRASMWLS</sequence>
<dbReference type="GeneID" id="301326345"/>